<dbReference type="EMBL" id="PVTF01000020">
    <property type="protein sequence ID" value="PRY32591.1"/>
    <property type="molecule type" value="Genomic_DNA"/>
</dbReference>
<organism evidence="1 2">
    <name type="scientific">Umezawaea tangerina</name>
    <dbReference type="NCBI Taxonomy" id="84725"/>
    <lineage>
        <taxon>Bacteria</taxon>
        <taxon>Bacillati</taxon>
        <taxon>Actinomycetota</taxon>
        <taxon>Actinomycetes</taxon>
        <taxon>Pseudonocardiales</taxon>
        <taxon>Pseudonocardiaceae</taxon>
        <taxon>Umezawaea</taxon>
    </lineage>
</organism>
<dbReference type="AlphaFoldDB" id="A0A2T0SGP8"/>
<gene>
    <name evidence="1" type="ORF">CLV43_12010</name>
</gene>
<protein>
    <submittedName>
        <fullName evidence="1">Uncharacterized protein</fullName>
    </submittedName>
</protein>
<dbReference type="RefSeq" id="WP_106196006.1">
    <property type="nucleotide sequence ID" value="NZ_PVTF01000020.1"/>
</dbReference>
<evidence type="ECO:0000313" key="1">
    <source>
        <dbReference type="EMBL" id="PRY32591.1"/>
    </source>
</evidence>
<dbReference type="OrthoDB" id="5192884at2"/>
<dbReference type="Proteomes" id="UP000239494">
    <property type="component" value="Unassembled WGS sequence"/>
</dbReference>
<accession>A0A2T0SGP8</accession>
<proteinExistence type="predicted"/>
<comment type="caution">
    <text evidence="1">The sequence shown here is derived from an EMBL/GenBank/DDBJ whole genome shotgun (WGS) entry which is preliminary data.</text>
</comment>
<keyword evidence="2" id="KW-1185">Reference proteome</keyword>
<sequence length="139" mass="15435">MLELVRELDLDPDHFVIFGSAPLFVQDLRDDIQDLDVLARGSAWEKVTSSGGAKATGTETGDVVWQFHGGRIQFSQQWISADFDTDALIDGAKLVDNLRFAQLDEVLRYKELLGRSKDHDDIAALREHLRLTPALAGAT</sequence>
<evidence type="ECO:0000313" key="2">
    <source>
        <dbReference type="Proteomes" id="UP000239494"/>
    </source>
</evidence>
<reference evidence="1 2" key="1">
    <citation type="submission" date="2018-03" db="EMBL/GenBank/DDBJ databases">
        <title>Genomic Encyclopedia of Archaeal and Bacterial Type Strains, Phase II (KMG-II): from individual species to whole genera.</title>
        <authorList>
            <person name="Goeker M."/>
        </authorList>
    </citation>
    <scope>NUCLEOTIDE SEQUENCE [LARGE SCALE GENOMIC DNA]</scope>
    <source>
        <strain evidence="1 2">DSM 44720</strain>
    </source>
</reference>
<name>A0A2T0SGP8_9PSEU</name>